<dbReference type="OrthoDB" id="547048at2759"/>
<keyword evidence="3" id="KW-1185">Reference proteome</keyword>
<feature type="region of interest" description="Disordered" evidence="1">
    <location>
        <begin position="167"/>
        <end position="200"/>
    </location>
</feature>
<accession>A0A150H3V1</accession>
<dbReference type="AlphaFoldDB" id="A0A150H3V1"/>
<evidence type="ECO:0000313" key="3">
    <source>
        <dbReference type="Proteomes" id="UP000075714"/>
    </source>
</evidence>
<evidence type="ECO:0000256" key="1">
    <source>
        <dbReference type="SAM" id="MobiDB-lite"/>
    </source>
</evidence>
<name>A0A150H3V1_GONPE</name>
<organism evidence="2 3">
    <name type="scientific">Gonium pectorale</name>
    <name type="common">Green alga</name>
    <dbReference type="NCBI Taxonomy" id="33097"/>
    <lineage>
        <taxon>Eukaryota</taxon>
        <taxon>Viridiplantae</taxon>
        <taxon>Chlorophyta</taxon>
        <taxon>core chlorophytes</taxon>
        <taxon>Chlorophyceae</taxon>
        <taxon>CS clade</taxon>
        <taxon>Chlamydomonadales</taxon>
        <taxon>Volvocaceae</taxon>
        <taxon>Gonium</taxon>
    </lineage>
</organism>
<reference evidence="3" key="1">
    <citation type="journal article" date="2016" name="Nat. Commun.">
        <title>The Gonium pectorale genome demonstrates co-option of cell cycle regulation during the evolution of multicellularity.</title>
        <authorList>
            <person name="Hanschen E.R."/>
            <person name="Marriage T.N."/>
            <person name="Ferris P.J."/>
            <person name="Hamaji T."/>
            <person name="Toyoda A."/>
            <person name="Fujiyama A."/>
            <person name="Neme R."/>
            <person name="Noguchi H."/>
            <person name="Minakuchi Y."/>
            <person name="Suzuki M."/>
            <person name="Kawai-Toyooka H."/>
            <person name="Smith D.R."/>
            <person name="Sparks H."/>
            <person name="Anderson J."/>
            <person name="Bakaric R."/>
            <person name="Luria V."/>
            <person name="Karger A."/>
            <person name="Kirschner M.W."/>
            <person name="Durand P.M."/>
            <person name="Michod R.E."/>
            <person name="Nozaki H."/>
            <person name="Olson B.J."/>
        </authorList>
    </citation>
    <scope>NUCLEOTIDE SEQUENCE [LARGE SCALE GENOMIC DNA]</scope>
    <source>
        <strain evidence="3">NIES-2863</strain>
    </source>
</reference>
<proteinExistence type="predicted"/>
<evidence type="ECO:0000313" key="2">
    <source>
        <dbReference type="EMBL" id="KXZ56819.1"/>
    </source>
</evidence>
<dbReference type="Proteomes" id="UP000075714">
    <property type="component" value="Unassembled WGS sequence"/>
</dbReference>
<protein>
    <submittedName>
        <fullName evidence="2">Uncharacterized protein</fullName>
    </submittedName>
</protein>
<dbReference type="STRING" id="33097.A0A150H3V1"/>
<comment type="caution">
    <text evidence="2">The sequence shown here is derived from an EMBL/GenBank/DDBJ whole genome shotgun (WGS) entry which is preliminary data.</text>
</comment>
<sequence length="493" mass="49245">MIYACESLAELDVVLYKTRKRLRPACIGAAMVKLEALARYERSSPYAHKVQRIADELEKYVETFADRLSLSQIANVVRGMSSVRHRLPPELLVRLAAGVVGDGGTALRYAPDTDLRDLAFGFAGQGFVNPLFWSRLGTALLPRLPSLDPNTLPALLRGLAAAQQLDAPAPASASAPSSAPAAGGAPEPAAPAFPTAPSSTPQVAAAREGLRLMCRSLDLLLPARLAEAGLVVAQLGPALGLAAGPELVGALEAAAARALPSLGPAQLSNLLLSLLALRRAAGLAPAALPAGLAAAAVPHLAAAAPALQLLHVKRALEALGPSLAMAAEQQPPAELAALDPPAPLLLDVLARRALQLLPAGAGGQGALPLSRGQLARPPRGGKDAAAVVAAAAGPAAPLDVGVLGLADGLLRAFAAASPAVRSVPGGDTGSLGLGSGVRALSAAVGRLAVEAQGRGLLAASLAASLSRSLASLGAEEAATALLGASGPAQVVAV</sequence>
<dbReference type="EMBL" id="LSYV01000002">
    <property type="protein sequence ID" value="KXZ56819.1"/>
    <property type="molecule type" value="Genomic_DNA"/>
</dbReference>
<gene>
    <name evidence="2" type="ORF">GPECTOR_1g738</name>
</gene>